<name>A0A2V0P4Z0_9CHLO</name>
<feature type="compositionally biased region" description="Acidic residues" evidence="1">
    <location>
        <begin position="212"/>
        <end position="222"/>
    </location>
</feature>
<sequence>MEGEGGDVMVSMDFSELEGMLRPILADAVQDAPSTSGMDADQVTQRALAKLWKLIHDSNEDRAGHLAGVPLPEVDAELLPLQQEVDAVLSRLNARRLGVPPLVEASTRAELEKSRPAPLADADEPAEDAADAGAAPMETDDTVALLRRTTATSDRLPAIRARLEEALHRLQTNLSVLGDGEPGARASPRTVEKVMRAAARTRPADDQRAEEEAAAAEGEEGGESGADATRRCLARELA</sequence>
<reference evidence="2 3" key="1">
    <citation type="journal article" date="2018" name="Sci. Rep.">
        <title>Raphidocelis subcapitata (=Pseudokirchneriella subcapitata) provides an insight into genome evolution and environmental adaptations in the Sphaeropleales.</title>
        <authorList>
            <person name="Suzuki S."/>
            <person name="Yamaguchi H."/>
            <person name="Nakajima N."/>
            <person name="Kawachi M."/>
        </authorList>
    </citation>
    <scope>NUCLEOTIDE SEQUENCE [LARGE SCALE GENOMIC DNA]</scope>
    <source>
        <strain evidence="2 3">NIES-35</strain>
    </source>
</reference>
<dbReference type="EMBL" id="BDRX01000036">
    <property type="protein sequence ID" value="GBF92920.1"/>
    <property type="molecule type" value="Genomic_DNA"/>
</dbReference>
<dbReference type="Proteomes" id="UP000247498">
    <property type="component" value="Unassembled WGS sequence"/>
</dbReference>
<feature type="compositionally biased region" description="Basic and acidic residues" evidence="1">
    <location>
        <begin position="202"/>
        <end position="211"/>
    </location>
</feature>
<comment type="caution">
    <text evidence="2">The sequence shown here is derived from an EMBL/GenBank/DDBJ whole genome shotgun (WGS) entry which is preliminary data.</text>
</comment>
<evidence type="ECO:0000256" key="1">
    <source>
        <dbReference type="SAM" id="MobiDB-lite"/>
    </source>
</evidence>
<protein>
    <submittedName>
        <fullName evidence="2">Uncharacterized protein</fullName>
    </submittedName>
</protein>
<organism evidence="2 3">
    <name type="scientific">Raphidocelis subcapitata</name>
    <dbReference type="NCBI Taxonomy" id="307507"/>
    <lineage>
        <taxon>Eukaryota</taxon>
        <taxon>Viridiplantae</taxon>
        <taxon>Chlorophyta</taxon>
        <taxon>core chlorophytes</taxon>
        <taxon>Chlorophyceae</taxon>
        <taxon>CS clade</taxon>
        <taxon>Sphaeropleales</taxon>
        <taxon>Selenastraceae</taxon>
        <taxon>Raphidocelis</taxon>
    </lineage>
</organism>
<proteinExistence type="predicted"/>
<dbReference type="AlphaFoldDB" id="A0A2V0P4Z0"/>
<evidence type="ECO:0000313" key="3">
    <source>
        <dbReference type="Proteomes" id="UP000247498"/>
    </source>
</evidence>
<gene>
    <name evidence="2" type="ORF">Rsub_05756</name>
</gene>
<evidence type="ECO:0000313" key="2">
    <source>
        <dbReference type="EMBL" id="GBF92920.1"/>
    </source>
</evidence>
<keyword evidence="3" id="KW-1185">Reference proteome</keyword>
<dbReference type="InParanoid" id="A0A2V0P4Z0"/>
<feature type="region of interest" description="Disordered" evidence="1">
    <location>
        <begin position="107"/>
        <end position="140"/>
    </location>
</feature>
<feature type="region of interest" description="Disordered" evidence="1">
    <location>
        <begin position="197"/>
        <end position="238"/>
    </location>
</feature>
<accession>A0A2V0P4Z0</accession>
<feature type="compositionally biased region" description="Acidic residues" evidence="1">
    <location>
        <begin position="121"/>
        <end position="130"/>
    </location>
</feature>
<dbReference type="OrthoDB" id="545501at2759"/>
<feature type="compositionally biased region" description="Basic and acidic residues" evidence="1">
    <location>
        <begin position="228"/>
        <end position="238"/>
    </location>
</feature>